<dbReference type="Pfam" id="PF01571">
    <property type="entry name" value="GCV_T"/>
    <property type="match status" value="1"/>
</dbReference>
<dbReference type="Proteomes" id="UP001152320">
    <property type="component" value="Chromosome 12"/>
</dbReference>
<evidence type="ECO:0000256" key="2">
    <source>
        <dbReference type="ARBA" id="ARBA00022946"/>
    </source>
</evidence>
<evidence type="ECO:0000313" key="6">
    <source>
        <dbReference type="EMBL" id="KAJ8031974.1"/>
    </source>
</evidence>
<dbReference type="SUPFAM" id="SSF103025">
    <property type="entry name" value="Folate-binding domain"/>
    <property type="match status" value="1"/>
</dbReference>
<comment type="caution">
    <text evidence="6">The sequence shown here is derived from an EMBL/GenBank/DDBJ whole genome shotgun (WGS) entry which is preliminary data.</text>
</comment>
<dbReference type="OrthoDB" id="191995at2759"/>
<feature type="domain" description="GCVT N-terminal" evidence="4">
    <location>
        <begin position="58"/>
        <end position="168"/>
    </location>
</feature>
<name>A0A9Q1BSR2_HOLLE</name>
<keyword evidence="6" id="KW-0808">Transferase</keyword>
<evidence type="ECO:0000259" key="4">
    <source>
        <dbReference type="Pfam" id="PF01571"/>
    </source>
</evidence>
<dbReference type="InterPro" id="IPR057460">
    <property type="entry name" value="CAF17_C"/>
</dbReference>
<dbReference type="InterPro" id="IPR027266">
    <property type="entry name" value="TrmE/GcvT-like"/>
</dbReference>
<dbReference type="EMBL" id="JAIZAY010000012">
    <property type="protein sequence ID" value="KAJ8031974.1"/>
    <property type="molecule type" value="Genomic_DNA"/>
</dbReference>
<dbReference type="GO" id="GO:0005759">
    <property type="term" value="C:mitochondrial matrix"/>
    <property type="evidence" value="ECO:0007669"/>
    <property type="project" value="TreeGrafter"/>
</dbReference>
<evidence type="ECO:0000256" key="1">
    <source>
        <dbReference type="ARBA" id="ARBA00004173"/>
    </source>
</evidence>
<dbReference type="GO" id="GO:0016740">
    <property type="term" value="F:transferase activity"/>
    <property type="evidence" value="ECO:0007669"/>
    <property type="project" value="UniProtKB-KW"/>
</dbReference>
<evidence type="ECO:0000256" key="3">
    <source>
        <dbReference type="ARBA" id="ARBA00023128"/>
    </source>
</evidence>
<organism evidence="6 7">
    <name type="scientific">Holothuria leucospilota</name>
    <name type="common">Black long sea cucumber</name>
    <name type="synonym">Mertensiothuria leucospilota</name>
    <dbReference type="NCBI Taxonomy" id="206669"/>
    <lineage>
        <taxon>Eukaryota</taxon>
        <taxon>Metazoa</taxon>
        <taxon>Echinodermata</taxon>
        <taxon>Eleutherozoa</taxon>
        <taxon>Echinozoa</taxon>
        <taxon>Holothuroidea</taxon>
        <taxon>Aspidochirotacea</taxon>
        <taxon>Aspidochirotida</taxon>
        <taxon>Holothuriidae</taxon>
        <taxon>Holothuria</taxon>
    </lineage>
</organism>
<dbReference type="Gene3D" id="3.30.1360.120">
    <property type="entry name" value="Probable tRNA modification gtpase trme, domain 1"/>
    <property type="match status" value="2"/>
</dbReference>
<dbReference type="GO" id="GO:0016226">
    <property type="term" value="P:iron-sulfur cluster assembly"/>
    <property type="evidence" value="ECO:0007669"/>
    <property type="project" value="TreeGrafter"/>
</dbReference>
<gene>
    <name evidence="6" type="ORF">HOLleu_25359</name>
</gene>
<dbReference type="AlphaFoldDB" id="A0A9Q1BSR2"/>
<evidence type="ECO:0000259" key="5">
    <source>
        <dbReference type="Pfam" id="PF25455"/>
    </source>
</evidence>
<dbReference type="InterPro" id="IPR017703">
    <property type="entry name" value="YgfZ/GCV_T_CS"/>
</dbReference>
<dbReference type="PIRSF" id="PIRSF006487">
    <property type="entry name" value="GcvT"/>
    <property type="match status" value="1"/>
</dbReference>
<dbReference type="Pfam" id="PF25455">
    <property type="entry name" value="Beta-barrel_CAF17_C"/>
    <property type="match status" value="1"/>
</dbReference>
<dbReference type="PANTHER" id="PTHR22602:SF0">
    <property type="entry name" value="TRANSFERASE CAF17, MITOCHONDRIAL-RELATED"/>
    <property type="match status" value="1"/>
</dbReference>
<dbReference type="NCBIfam" id="TIGR03317">
    <property type="entry name" value="ygfZ_signature"/>
    <property type="match status" value="1"/>
</dbReference>
<keyword evidence="7" id="KW-1185">Reference proteome</keyword>
<proteinExistence type="predicted"/>
<protein>
    <submittedName>
        <fullName evidence="6">Transferase CAF17-like, mitochondrial</fullName>
    </submittedName>
</protein>
<sequence>MMRTLLKVLQNIHITSVRWTSRLTSGVPLIETFKRKTPPWPKIHRCQFCGNATTGKAEVSESIRVAELKERAVLQVTGSDAGSLLQGLITNDVEILEDGGQMRAMYTMFLNAQGRVLYDTIIYHQKDGEKGSYLIECDAHIISDLTKHLRMYKLRKKVDFRDISSEFKVWCLFDKKPLPAATSNVWVPDPRLNTFMHRAVAPINLSASEIAGETAEASGQEYRRHRYQLGLAEGVTDLPPGEVLPLEANLVFLNGVDFNKGCYLGQELTARTHHTGVIRKRFMPVEIKSSSEVIPAGSAIKTEKGKNAGKFRSQSGSSGLALLRVAYGGGETLHVNLPDGVRCEMVAHVPPWWPREVLH</sequence>
<dbReference type="InterPro" id="IPR006222">
    <property type="entry name" value="GCVT_N"/>
</dbReference>
<feature type="domain" description="CAF17 C-terminal" evidence="5">
    <location>
        <begin position="279"/>
        <end position="354"/>
    </location>
</feature>
<evidence type="ECO:0000313" key="7">
    <source>
        <dbReference type="Proteomes" id="UP001152320"/>
    </source>
</evidence>
<keyword evidence="2" id="KW-0809">Transit peptide</keyword>
<accession>A0A9Q1BSR2</accession>
<dbReference type="InterPro" id="IPR045179">
    <property type="entry name" value="YgfZ/GcvT"/>
</dbReference>
<dbReference type="PANTHER" id="PTHR22602">
    <property type="entry name" value="TRANSFERASE CAF17, MITOCHONDRIAL-RELATED"/>
    <property type="match status" value="1"/>
</dbReference>
<reference evidence="6" key="1">
    <citation type="submission" date="2021-10" db="EMBL/GenBank/DDBJ databases">
        <title>Tropical sea cucumber genome reveals ecological adaptation and Cuvierian tubules defense mechanism.</title>
        <authorList>
            <person name="Chen T."/>
        </authorList>
    </citation>
    <scope>NUCLEOTIDE SEQUENCE</scope>
    <source>
        <strain evidence="6">Nanhai2018</strain>
        <tissue evidence="6">Muscle</tissue>
    </source>
</reference>
<keyword evidence="3" id="KW-0496">Mitochondrion</keyword>
<comment type="subcellular location">
    <subcellularLocation>
        <location evidence="1">Mitochondrion</location>
    </subcellularLocation>
</comment>